<dbReference type="NCBIfam" id="NF006521">
    <property type="entry name" value="PRK08965.1-5"/>
    <property type="match status" value="1"/>
</dbReference>
<dbReference type="PANTHER" id="PTHR34584:SF1">
    <property type="entry name" value="NA(+)_H(+) ANTIPORTER SUBUNIT E1"/>
    <property type="match status" value="1"/>
</dbReference>
<keyword evidence="3" id="KW-1003">Cell membrane</keyword>
<gene>
    <name evidence="8" type="ORF">SAMN04489806_0319</name>
</gene>
<evidence type="ECO:0000256" key="7">
    <source>
        <dbReference type="SAM" id="Phobius"/>
    </source>
</evidence>
<keyword evidence="6 7" id="KW-0472">Membrane</keyword>
<evidence type="ECO:0000256" key="1">
    <source>
        <dbReference type="ARBA" id="ARBA00004651"/>
    </source>
</evidence>
<evidence type="ECO:0000256" key="5">
    <source>
        <dbReference type="ARBA" id="ARBA00022989"/>
    </source>
</evidence>
<comment type="subcellular location">
    <subcellularLocation>
        <location evidence="1">Cell membrane</location>
        <topology evidence="1">Multi-pass membrane protein</topology>
    </subcellularLocation>
</comment>
<sequence length="195" mass="21592">MSPRLAPGEIGGQVMLGAGLVLLWMLLWGQFTWLSLLTGLILALGVSVVFYLPAVEMSIRINPWYTAVFLLRLLFDICRASVLVSWLVLKPRYEPSNAIMAIPLRTRSDLIMTWTAEAISIVPGSIVVDVDREVSVLYVHTIDVHDDAEMAAFEREVLMTEKRITLALGTKADIARVRAGEPASHGRGESEEDET</sequence>
<keyword evidence="5 7" id="KW-1133">Transmembrane helix</keyword>
<dbReference type="PANTHER" id="PTHR34584">
    <property type="entry name" value="NA(+)/H(+) ANTIPORTER SUBUNIT E1"/>
    <property type="match status" value="1"/>
</dbReference>
<dbReference type="InterPro" id="IPR002758">
    <property type="entry name" value="Cation_antiport_E"/>
</dbReference>
<evidence type="ECO:0000256" key="3">
    <source>
        <dbReference type="ARBA" id="ARBA00022475"/>
    </source>
</evidence>
<protein>
    <submittedName>
        <fullName evidence="8">Multisubunit sodium/proton antiporter, MrpE subunit</fullName>
    </submittedName>
</protein>
<proteinExistence type="inferred from homology"/>
<dbReference type="STRING" id="640635.SAMN04489806_0319"/>
<comment type="similarity">
    <text evidence="2">Belongs to the CPA3 antiporters (TC 2.A.63) subunit E family.</text>
</comment>
<dbReference type="EMBL" id="FNRY01000001">
    <property type="protein sequence ID" value="SEB38136.1"/>
    <property type="molecule type" value="Genomic_DNA"/>
</dbReference>
<dbReference type="GO" id="GO:0005886">
    <property type="term" value="C:plasma membrane"/>
    <property type="evidence" value="ECO:0007669"/>
    <property type="project" value="UniProtKB-SubCell"/>
</dbReference>
<dbReference type="Pfam" id="PF01899">
    <property type="entry name" value="MNHE"/>
    <property type="match status" value="1"/>
</dbReference>
<dbReference type="OrthoDB" id="3556991at2"/>
<keyword evidence="4 7" id="KW-0812">Transmembrane</keyword>
<evidence type="ECO:0000313" key="9">
    <source>
        <dbReference type="Proteomes" id="UP000199183"/>
    </source>
</evidence>
<name>A0A1H4IWZ2_9MICO</name>
<evidence type="ECO:0000256" key="6">
    <source>
        <dbReference type="ARBA" id="ARBA00023136"/>
    </source>
</evidence>
<evidence type="ECO:0000256" key="4">
    <source>
        <dbReference type="ARBA" id="ARBA00022692"/>
    </source>
</evidence>
<feature type="transmembrane region" description="Helical" evidence="7">
    <location>
        <begin position="7"/>
        <end position="27"/>
    </location>
</feature>
<dbReference type="Proteomes" id="UP000199183">
    <property type="component" value="Unassembled WGS sequence"/>
</dbReference>
<feature type="transmembrane region" description="Helical" evidence="7">
    <location>
        <begin position="33"/>
        <end position="52"/>
    </location>
</feature>
<keyword evidence="9" id="KW-1185">Reference proteome</keyword>
<dbReference type="AlphaFoldDB" id="A0A1H4IWZ2"/>
<dbReference type="GO" id="GO:0008324">
    <property type="term" value="F:monoatomic cation transmembrane transporter activity"/>
    <property type="evidence" value="ECO:0007669"/>
    <property type="project" value="InterPro"/>
</dbReference>
<reference evidence="8 9" key="1">
    <citation type="submission" date="2016-10" db="EMBL/GenBank/DDBJ databases">
        <authorList>
            <person name="de Groot N.N."/>
        </authorList>
    </citation>
    <scope>NUCLEOTIDE SEQUENCE [LARGE SCALE GENOMIC DNA]</scope>
    <source>
        <strain evidence="8 9">DSM 21799</strain>
    </source>
</reference>
<evidence type="ECO:0000256" key="2">
    <source>
        <dbReference type="ARBA" id="ARBA00006228"/>
    </source>
</evidence>
<dbReference type="RefSeq" id="WP_091179166.1">
    <property type="nucleotide sequence ID" value="NZ_FNRY01000001.1"/>
</dbReference>
<evidence type="ECO:0000313" key="8">
    <source>
        <dbReference type="EMBL" id="SEB38136.1"/>
    </source>
</evidence>
<organism evidence="8 9">
    <name type="scientific">Paramicrobacterium humi</name>
    <dbReference type="NCBI Taxonomy" id="640635"/>
    <lineage>
        <taxon>Bacteria</taxon>
        <taxon>Bacillati</taxon>
        <taxon>Actinomycetota</taxon>
        <taxon>Actinomycetes</taxon>
        <taxon>Micrococcales</taxon>
        <taxon>Microbacteriaceae</taxon>
        <taxon>Paramicrobacterium</taxon>
    </lineage>
</organism>
<accession>A0A1H4IWZ2</accession>